<comment type="subcellular location">
    <subcellularLocation>
        <location evidence="1">Secreted</location>
    </subcellularLocation>
</comment>
<evidence type="ECO:0000256" key="4">
    <source>
        <dbReference type="SAM" id="SignalP"/>
    </source>
</evidence>
<feature type="non-terminal residue" evidence="6">
    <location>
        <position position="1"/>
    </location>
</feature>
<feature type="domain" description="Kazal-like" evidence="5">
    <location>
        <begin position="77"/>
        <end position="132"/>
    </location>
</feature>
<gene>
    <name evidence="6" type="primary">DPGN</name>
    <name evidence="6" type="ORF">g.14485</name>
</gene>
<dbReference type="SMART" id="SM00280">
    <property type="entry name" value="KAZAL"/>
    <property type="match status" value="5"/>
</dbReference>
<feature type="domain" description="Kazal-like" evidence="5">
    <location>
        <begin position="289"/>
        <end position="351"/>
    </location>
</feature>
<dbReference type="SUPFAM" id="SSF100895">
    <property type="entry name" value="Kazal-type serine protease inhibitors"/>
    <property type="match status" value="5"/>
</dbReference>
<evidence type="ECO:0000313" key="6">
    <source>
        <dbReference type="EMBL" id="JAG73077.1"/>
    </source>
</evidence>
<dbReference type="Pfam" id="PF07648">
    <property type="entry name" value="Kazal_2"/>
    <property type="match status" value="4"/>
</dbReference>
<protein>
    <submittedName>
        <fullName evidence="6">DPGN protein</fullName>
    </submittedName>
</protein>
<name>A0A0C9R5U3_9HYME</name>
<sequence length="356" mass="40375">TNREYSFEMFRNNFHKSLYFLFLLSILDIAWGIATNCSEYKQKAKPGDEICGSDGKTYRSIEFFDCIRKKGDKQLRVISVGKCSSNECQKDLIYNPVCGSDNKSWGNENALMCHNKNMNDKISIKSYGECQDAHNPCEQRNFETFGLNPVCASNGFTYQNIAEVQCLRNEQNIDLQILHSGGCKKGEVAELYPDKNQTCCLAANRYEWNPVCGADKVTTSNPFVHLCRKPNVKVKVNAQCYTPVERACMKSHEQRKKALEAPVCGNDGKTYPFLSTLQCKTLQCKYLAFVHTGKCIPGIDDPCEKVETEADRTFPVCGTDGVTYIGYEALFCEQYQKKKQVAYLHDGPCLDFKRKH</sequence>
<dbReference type="GO" id="GO:0005576">
    <property type="term" value="C:extracellular region"/>
    <property type="evidence" value="ECO:0007669"/>
    <property type="project" value="UniProtKB-SubCell"/>
</dbReference>
<keyword evidence="2" id="KW-0964">Secreted</keyword>
<dbReference type="InterPro" id="IPR039932">
    <property type="entry name" value="Spink4-like"/>
</dbReference>
<dbReference type="PANTHER" id="PTHR21179">
    <property type="entry name" value="SERINE-TYPE ENDOPEPTIDASE INHIBITOR"/>
    <property type="match status" value="1"/>
</dbReference>
<reference evidence="6" key="1">
    <citation type="submission" date="2015-01" db="EMBL/GenBank/DDBJ databases">
        <title>Transcriptome Assembly of Fopius arisanus.</title>
        <authorList>
            <person name="Geib S."/>
        </authorList>
    </citation>
    <scope>NUCLEOTIDE SEQUENCE</scope>
</reference>
<feature type="domain" description="Kazal-like" evidence="5">
    <location>
        <begin position="133"/>
        <end position="185"/>
    </location>
</feature>
<dbReference type="Pfam" id="PF00050">
    <property type="entry name" value="Kazal_1"/>
    <property type="match status" value="1"/>
</dbReference>
<keyword evidence="3" id="KW-1015">Disulfide bond</keyword>
<evidence type="ECO:0000256" key="3">
    <source>
        <dbReference type="ARBA" id="ARBA00023157"/>
    </source>
</evidence>
<dbReference type="EMBL" id="GBYB01003310">
    <property type="protein sequence ID" value="JAG73077.1"/>
    <property type="molecule type" value="Transcribed_RNA"/>
</dbReference>
<dbReference type="CDD" id="cd00104">
    <property type="entry name" value="KAZAL_FS"/>
    <property type="match status" value="2"/>
</dbReference>
<evidence type="ECO:0000259" key="5">
    <source>
        <dbReference type="PROSITE" id="PS51465"/>
    </source>
</evidence>
<organism evidence="6">
    <name type="scientific">Fopius arisanus</name>
    <dbReference type="NCBI Taxonomy" id="64838"/>
    <lineage>
        <taxon>Eukaryota</taxon>
        <taxon>Metazoa</taxon>
        <taxon>Ecdysozoa</taxon>
        <taxon>Arthropoda</taxon>
        <taxon>Hexapoda</taxon>
        <taxon>Insecta</taxon>
        <taxon>Pterygota</taxon>
        <taxon>Neoptera</taxon>
        <taxon>Endopterygota</taxon>
        <taxon>Hymenoptera</taxon>
        <taxon>Apocrita</taxon>
        <taxon>Ichneumonoidea</taxon>
        <taxon>Braconidae</taxon>
        <taxon>Opiinae</taxon>
        <taxon>Fopius</taxon>
    </lineage>
</organism>
<feature type="signal peptide" evidence="4">
    <location>
        <begin position="1"/>
        <end position="32"/>
    </location>
</feature>
<dbReference type="Gene3D" id="3.30.60.30">
    <property type="match status" value="5"/>
</dbReference>
<dbReference type="InterPro" id="IPR036058">
    <property type="entry name" value="Kazal_dom_sf"/>
</dbReference>
<dbReference type="PANTHER" id="PTHR21179:SF0">
    <property type="entry name" value="SERINE PROTEASE INHIBITOR KAZAL-TYPE 4"/>
    <property type="match status" value="1"/>
</dbReference>
<dbReference type="InterPro" id="IPR002350">
    <property type="entry name" value="Kazal_dom"/>
</dbReference>
<keyword evidence="4" id="KW-0732">Signal</keyword>
<evidence type="ECO:0000256" key="2">
    <source>
        <dbReference type="ARBA" id="ARBA00022525"/>
    </source>
</evidence>
<dbReference type="AlphaFoldDB" id="A0A0C9R5U3"/>
<accession>A0A0C9R5U3</accession>
<dbReference type="GO" id="GO:0004867">
    <property type="term" value="F:serine-type endopeptidase inhibitor activity"/>
    <property type="evidence" value="ECO:0007669"/>
    <property type="project" value="InterPro"/>
</dbReference>
<dbReference type="PROSITE" id="PS51465">
    <property type="entry name" value="KAZAL_2"/>
    <property type="match status" value="3"/>
</dbReference>
<feature type="chain" id="PRO_5002201788" evidence="4">
    <location>
        <begin position="33"/>
        <end position="356"/>
    </location>
</feature>
<evidence type="ECO:0000256" key="1">
    <source>
        <dbReference type="ARBA" id="ARBA00004613"/>
    </source>
</evidence>
<proteinExistence type="predicted"/>